<proteinExistence type="predicted"/>
<dbReference type="EMBL" id="MH444261">
    <property type="protein sequence ID" value="AXL96342.1"/>
    <property type="molecule type" value="Genomic_DNA"/>
</dbReference>
<dbReference type="Gene3D" id="3.90.550.10">
    <property type="entry name" value="Spore Coat Polysaccharide Biosynthesis Protein SpsA, Chain A"/>
    <property type="match status" value="1"/>
</dbReference>
<dbReference type="InterPro" id="IPR001173">
    <property type="entry name" value="Glyco_trans_2-like"/>
</dbReference>
<dbReference type="Pfam" id="PF00535">
    <property type="entry name" value="Glycos_transf_2"/>
    <property type="match status" value="1"/>
</dbReference>
<dbReference type="CDD" id="cd00761">
    <property type="entry name" value="Glyco_tranf_GTA_type"/>
    <property type="match status" value="1"/>
</dbReference>
<dbReference type="InterPro" id="IPR029044">
    <property type="entry name" value="Nucleotide-diphossugar_trans"/>
</dbReference>
<dbReference type="GO" id="GO:0016758">
    <property type="term" value="F:hexosyltransferase activity"/>
    <property type="evidence" value="ECO:0007669"/>
    <property type="project" value="UniProtKB-ARBA"/>
</dbReference>
<sequence length="325" mass="38067">MKNNILLSLIIPVYNAEKYLKECLDSVFSQSENSLEIVIINDGSTDSSQSILNQYKEKYDFILITTINQGVAACRNLGISLSSGNYIAFLDSDDVWCDGAYKEFKSIIKSNNSIDCIIFNYREIKNGNEISEKNLNITNVSYNKNNIKEKINIAKQSHWFLWRFIVKSSYYNSNFFDVDRRFEDQLTLPFLFYSAKYFALSTFHIVNYRQISTSITKNIRESDLRDSRFGINRYIEYNKHASTKLESRYWSIIISKLYLSHISKCARIYHKNPDLADAAYYNIRKKIKSSTILKSRCLKTIIYHFSFSLCYNRLISSIENEVRHD</sequence>
<feature type="domain" description="Glycosyltransferase 2-like" evidence="1">
    <location>
        <begin position="8"/>
        <end position="166"/>
    </location>
</feature>
<protein>
    <submittedName>
        <fullName evidence="2">Glycosyl transferase</fullName>
    </submittedName>
</protein>
<evidence type="ECO:0000313" key="2">
    <source>
        <dbReference type="EMBL" id="AXL96342.1"/>
    </source>
</evidence>
<accession>A0A346CL68</accession>
<dbReference type="PANTHER" id="PTHR22916:SF3">
    <property type="entry name" value="UDP-GLCNAC:BETAGAL BETA-1,3-N-ACETYLGLUCOSAMINYLTRANSFERASE-LIKE PROTEIN 1"/>
    <property type="match status" value="1"/>
</dbReference>
<dbReference type="PANTHER" id="PTHR22916">
    <property type="entry name" value="GLYCOSYLTRANSFERASE"/>
    <property type="match status" value="1"/>
</dbReference>
<gene>
    <name evidence="2" type="primary">gt1</name>
</gene>
<name>A0A346CL68_9GAMM</name>
<evidence type="ECO:0000259" key="1">
    <source>
        <dbReference type="Pfam" id="PF00535"/>
    </source>
</evidence>
<reference evidence="2" key="1">
    <citation type="submission" date="2018-06" db="EMBL/GenBank/DDBJ databases">
        <title>Development of a Molecular Serotyping Scheme and a Multiplexed Luminex-Based Array for Providencia.</title>
        <authorList>
            <person name="Du Y."/>
            <person name="Liu B."/>
        </authorList>
    </citation>
    <scope>NUCLEOTIDE SEQUENCE</scope>
</reference>
<dbReference type="SUPFAM" id="SSF53448">
    <property type="entry name" value="Nucleotide-diphospho-sugar transferases"/>
    <property type="match status" value="1"/>
</dbReference>
<dbReference type="AlphaFoldDB" id="A0A346CL68"/>
<organism evidence="2">
    <name type="scientific">Providencia alcalifaciens</name>
    <dbReference type="NCBI Taxonomy" id="126385"/>
    <lineage>
        <taxon>Bacteria</taxon>
        <taxon>Pseudomonadati</taxon>
        <taxon>Pseudomonadota</taxon>
        <taxon>Gammaproteobacteria</taxon>
        <taxon>Enterobacterales</taxon>
        <taxon>Morganellaceae</taxon>
        <taxon>Providencia</taxon>
    </lineage>
</organism>
<keyword evidence="2" id="KW-0808">Transferase</keyword>